<evidence type="ECO:0000313" key="1">
    <source>
        <dbReference type="EMBL" id="GAG49361.1"/>
    </source>
</evidence>
<reference evidence="1" key="1">
    <citation type="journal article" date="2014" name="Front. Microbiol.">
        <title>High frequency of phylogenetically diverse reductive dehalogenase-homologous genes in deep subseafloor sedimentary metagenomes.</title>
        <authorList>
            <person name="Kawai M."/>
            <person name="Futagami T."/>
            <person name="Toyoda A."/>
            <person name="Takaki Y."/>
            <person name="Nishi S."/>
            <person name="Hori S."/>
            <person name="Arai W."/>
            <person name="Tsubouchi T."/>
            <person name="Morono Y."/>
            <person name="Uchiyama I."/>
            <person name="Ito T."/>
            <person name="Fujiyama A."/>
            <person name="Inagaki F."/>
            <person name="Takami H."/>
        </authorList>
    </citation>
    <scope>NUCLEOTIDE SEQUENCE</scope>
    <source>
        <strain evidence="1">Expedition CK06-06</strain>
    </source>
</reference>
<comment type="caution">
    <text evidence="1">The sequence shown here is derived from an EMBL/GenBank/DDBJ whole genome shotgun (WGS) entry which is preliminary data.</text>
</comment>
<sequence length="58" mass="6549">MIDLSKLPRDALVGSVDLDFKEVEENWNTYALSDGTTLKVKLVLRGVKRLKRFEPDGA</sequence>
<dbReference type="EMBL" id="BARS01055831">
    <property type="protein sequence ID" value="GAG49361.1"/>
    <property type="molecule type" value="Genomic_DNA"/>
</dbReference>
<dbReference type="AlphaFoldDB" id="X0ZMB2"/>
<organism evidence="1">
    <name type="scientific">marine sediment metagenome</name>
    <dbReference type="NCBI Taxonomy" id="412755"/>
    <lineage>
        <taxon>unclassified sequences</taxon>
        <taxon>metagenomes</taxon>
        <taxon>ecological metagenomes</taxon>
    </lineage>
</organism>
<protein>
    <submittedName>
        <fullName evidence="1">Uncharacterized protein</fullName>
    </submittedName>
</protein>
<gene>
    <name evidence="1" type="ORF">S01H1_82370</name>
</gene>
<feature type="non-terminal residue" evidence="1">
    <location>
        <position position="58"/>
    </location>
</feature>
<accession>X0ZMB2</accession>
<proteinExistence type="predicted"/>
<name>X0ZMB2_9ZZZZ</name>